<evidence type="ECO:0000256" key="1">
    <source>
        <dbReference type="SAM" id="MobiDB-lite"/>
    </source>
</evidence>
<protein>
    <submittedName>
        <fullName evidence="2">Uncharacterized protein</fullName>
    </submittedName>
</protein>
<comment type="caution">
    <text evidence="2">The sequence shown here is derived from an EMBL/GenBank/DDBJ whole genome shotgun (WGS) entry which is preliminary data.</text>
</comment>
<dbReference type="Gene3D" id="3.30.40.10">
    <property type="entry name" value="Zinc/RING finger domain, C3HC4 (zinc finger)"/>
    <property type="match status" value="1"/>
</dbReference>
<organism evidence="2 3">
    <name type="scientific">Physocladia obscura</name>
    <dbReference type="NCBI Taxonomy" id="109957"/>
    <lineage>
        <taxon>Eukaryota</taxon>
        <taxon>Fungi</taxon>
        <taxon>Fungi incertae sedis</taxon>
        <taxon>Chytridiomycota</taxon>
        <taxon>Chytridiomycota incertae sedis</taxon>
        <taxon>Chytridiomycetes</taxon>
        <taxon>Chytridiales</taxon>
        <taxon>Chytriomycetaceae</taxon>
        <taxon>Physocladia</taxon>
    </lineage>
</organism>
<evidence type="ECO:0000313" key="2">
    <source>
        <dbReference type="EMBL" id="KAJ3113734.1"/>
    </source>
</evidence>
<dbReference type="AlphaFoldDB" id="A0AAD5SWK4"/>
<dbReference type="InterPro" id="IPR011011">
    <property type="entry name" value="Znf_FYVE_PHD"/>
</dbReference>
<gene>
    <name evidence="2" type="ORF">HK100_001896</name>
</gene>
<keyword evidence="3" id="KW-1185">Reference proteome</keyword>
<dbReference type="EMBL" id="JADGJH010001424">
    <property type="protein sequence ID" value="KAJ3113734.1"/>
    <property type="molecule type" value="Genomic_DNA"/>
</dbReference>
<feature type="region of interest" description="Disordered" evidence="1">
    <location>
        <begin position="1"/>
        <end position="48"/>
    </location>
</feature>
<feature type="compositionally biased region" description="Basic and acidic residues" evidence="1">
    <location>
        <begin position="1"/>
        <end position="16"/>
    </location>
</feature>
<proteinExistence type="predicted"/>
<accession>A0AAD5SWK4</accession>
<evidence type="ECO:0000313" key="3">
    <source>
        <dbReference type="Proteomes" id="UP001211907"/>
    </source>
</evidence>
<name>A0AAD5SWK4_9FUNG</name>
<sequence length="85" mass="9587">MKETKLEAEDKEREGELDGNDNDEDNADNDEDNEDNEEEDDEDDEDDACQICGLHGTLILCDGENQTCSVAVHLGMVFRKKLQKP</sequence>
<reference evidence="2" key="1">
    <citation type="submission" date="2020-05" db="EMBL/GenBank/DDBJ databases">
        <title>Phylogenomic resolution of chytrid fungi.</title>
        <authorList>
            <person name="Stajich J.E."/>
            <person name="Amses K."/>
            <person name="Simmons R."/>
            <person name="Seto K."/>
            <person name="Myers J."/>
            <person name="Bonds A."/>
            <person name="Quandt C.A."/>
            <person name="Barry K."/>
            <person name="Liu P."/>
            <person name="Grigoriev I."/>
            <person name="Longcore J.E."/>
            <person name="James T.Y."/>
        </authorList>
    </citation>
    <scope>NUCLEOTIDE SEQUENCE</scope>
    <source>
        <strain evidence="2">JEL0513</strain>
    </source>
</reference>
<dbReference type="InterPro" id="IPR013083">
    <property type="entry name" value="Znf_RING/FYVE/PHD"/>
</dbReference>
<dbReference type="Proteomes" id="UP001211907">
    <property type="component" value="Unassembled WGS sequence"/>
</dbReference>
<feature type="compositionally biased region" description="Acidic residues" evidence="1">
    <location>
        <begin position="17"/>
        <end position="48"/>
    </location>
</feature>
<dbReference type="SUPFAM" id="SSF57903">
    <property type="entry name" value="FYVE/PHD zinc finger"/>
    <property type="match status" value="1"/>
</dbReference>